<dbReference type="InterPro" id="IPR016177">
    <property type="entry name" value="DNA-bd_dom_sf"/>
</dbReference>
<proteinExistence type="predicted"/>
<comment type="caution">
    <text evidence="1">The sequence shown here is derived from an EMBL/GenBank/DDBJ whole genome shotgun (WGS) entry which is preliminary data.</text>
</comment>
<dbReference type="AlphaFoldDB" id="A0A091C1W0"/>
<dbReference type="EMBL" id="JPVU01000190">
    <property type="protein sequence ID" value="KFN90710.1"/>
    <property type="molecule type" value="Genomic_DNA"/>
</dbReference>
<evidence type="ECO:0000313" key="2">
    <source>
        <dbReference type="Proteomes" id="UP000029380"/>
    </source>
</evidence>
<dbReference type="GO" id="GO:0003700">
    <property type="term" value="F:DNA-binding transcription factor activity"/>
    <property type="evidence" value="ECO:0007669"/>
    <property type="project" value="InterPro"/>
</dbReference>
<organism evidence="1 2">
    <name type="scientific">Tetragenococcus muriaticus PMC-11-5</name>
    <dbReference type="NCBI Taxonomy" id="1302649"/>
    <lineage>
        <taxon>Bacteria</taxon>
        <taxon>Bacillati</taxon>
        <taxon>Bacillota</taxon>
        <taxon>Bacilli</taxon>
        <taxon>Lactobacillales</taxon>
        <taxon>Enterococcaceae</taxon>
        <taxon>Tetragenococcus</taxon>
    </lineage>
</organism>
<gene>
    <name evidence="1" type="ORF">TMUPMC115_1784</name>
</gene>
<evidence type="ECO:0008006" key="3">
    <source>
        <dbReference type="Google" id="ProtNLM"/>
    </source>
</evidence>
<evidence type="ECO:0000313" key="1">
    <source>
        <dbReference type="EMBL" id="KFN90710.1"/>
    </source>
</evidence>
<reference evidence="1 2" key="1">
    <citation type="submission" date="2014-08" db="EMBL/GenBank/DDBJ databases">
        <title>Genome sequence of Tetragenococcus muriaticus.</title>
        <authorList>
            <person name="Chuea-nongthon C."/>
            <person name="Rodtong S."/>
            <person name="Yongsawatdigul J."/>
            <person name="Steele J.L."/>
            <person name="Liu X.-y."/>
            <person name="Speers J."/>
            <person name="Glasner J.D."/>
            <person name="Neeno-Eckwall E.C."/>
        </authorList>
    </citation>
    <scope>NUCLEOTIDE SEQUENCE [LARGE SCALE GENOMIC DNA]</scope>
    <source>
        <strain evidence="1 2">PMC-11-5</strain>
    </source>
</reference>
<protein>
    <recommendedName>
        <fullName evidence="3">AP2/ERF domain-containing protein</fullName>
    </recommendedName>
</protein>
<dbReference type="GO" id="GO:0003677">
    <property type="term" value="F:DNA binding"/>
    <property type="evidence" value="ECO:0007669"/>
    <property type="project" value="InterPro"/>
</dbReference>
<sequence length="172" mass="19543">MCRVCAAKEQAEAQRAVHQEIIGRQFGRLTVTGWTKAKNNRTMYTCNCTCGNQTTVGYTDLITGKKSSCGCLRKDESSKRIEQTYEPMYKKQNKARIDGTIAYGLDAKVSKNSKTGIKGVSKNKKGKYRAYINLARKQHHLGVFDTLEEAKEARNKAEKEFYDPILKKYKDK</sequence>
<dbReference type="Gene3D" id="3.30.730.10">
    <property type="entry name" value="AP2/ERF domain"/>
    <property type="match status" value="1"/>
</dbReference>
<accession>A0A091C1W0</accession>
<name>A0A091C1W0_9ENTE</name>
<dbReference type="PATRIC" id="fig|1302649.3.peg.1785"/>
<dbReference type="Proteomes" id="UP000029380">
    <property type="component" value="Unassembled WGS sequence"/>
</dbReference>
<dbReference type="InterPro" id="IPR036955">
    <property type="entry name" value="AP2/ERF_dom_sf"/>
</dbReference>
<dbReference type="SUPFAM" id="SSF54171">
    <property type="entry name" value="DNA-binding domain"/>
    <property type="match status" value="1"/>
</dbReference>